<keyword evidence="1" id="KW-0812">Transmembrane</keyword>
<gene>
    <name evidence="3" type="ORF">PBRASI_LOCUS9586</name>
</gene>
<feature type="transmembrane region" description="Helical" evidence="1">
    <location>
        <begin position="65"/>
        <end position="85"/>
    </location>
</feature>
<sequence length="174" mass="19490">MHSFAILFLILIATVQVAEATTETQVITPYSEIHPTLTSSSVTTATFSGKTHDLTNKSLSDSLEIFIFNLIVGIFAVWQSMISTYKCIRRRRSIPTTSSISTDMGQSDRDTITAIMNIDNVNSISNINNVYIRRRIDVQTDLEQRRAGFTMNVRNVDSINNVNNEVVIPLDLNC</sequence>
<organism evidence="3 4">
    <name type="scientific">Paraglomus brasilianum</name>
    <dbReference type="NCBI Taxonomy" id="144538"/>
    <lineage>
        <taxon>Eukaryota</taxon>
        <taxon>Fungi</taxon>
        <taxon>Fungi incertae sedis</taxon>
        <taxon>Mucoromycota</taxon>
        <taxon>Glomeromycotina</taxon>
        <taxon>Glomeromycetes</taxon>
        <taxon>Paraglomerales</taxon>
        <taxon>Paraglomeraceae</taxon>
        <taxon>Paraglomus</taxon>
    </lineage>
</organism>
<evidence type="ECO:0000256" key="1">
    <source>
        <dbReference type="SAM" id="Phobius"/>
    </source>
</evidence>
<name>A0A9N9DJB0_9GLOM</name>
<evidence type="ECO:0000313" key="3">
    <source>
        <dbReference type="EMBL" id="CAG8637422.1"/>
    </source>
</evidence>
<evidence type="ECO:0000313" key="4">
    <source>
        <dbReference type="Proteomes" id="UP000789739"/>
    </source>
</evidence>
<dbReference type="AlphaFoldDB" id="A0A9N9DJB0"/>
<reference evidence="3" key="1">
    <citation type="submission" date="2021-06" db="EMBL/GenBank/DDBJ databases">
        <authorList>
            <person name="Kallberg Y."/>
            <person name="Tangrot J."/>
            <person name="Rosling A."/>
        </authorList>
    </citation>
    <scope>NUCLEOTIDE SEQUENCE</scope>
    <source>
        <strain evidence="3">BR232B</strain>
    </source>
</reference>
<keyword evidence="2" id="KW-0732">Signal</keyword>
<accession>A0A9N9DJB0</accession>
<keyword evidence="1" id="KW-0472">Membrane</keyword>
<feature type="chain" id="PRO_5040437882" evidence="2">
    <location>
        <begin position="21"/>
        <end position="174"/>
    </location>
</feature>
<keyword evidence="4" id="KW-1185">Reference proteome</keyword>
<dbReference type="Proteomes" id="UP000789739">
    <property type="component" value="Unassembled WGS sequence"/>
</dbReference>
<keyword evidence="1" id="KW-1133">Transmembrane helix</keyword>
<comment type="caution">
    <text evidence="3">The sequence shown here is derived from an EMBL/GenBank/DDBJ whole genome shotgun (WGS) entry which is preliminary data.</text>
</comment>
<feature type="signal peptide" evidence="2">
    <location>
        <begin position="1"/>
        <end position="20"/>
    </location>
</feature>
<protein>
    <submittedName>
        <fullName evidence="3">4348_t:CDS:1</fullName>
    </submittedName>
</protein>
<evidence type="ECO:0000256" key="2">
    <source>
        <dbReference type="SAM" id="SignalP"/>
    </source>
</evidence>
<dbReference type="EMBL" id="CAJVPI010002170">
    <property type="protein sequence ID" value="CAG8637422.1"/>
    <property type="molecule type" value="Genomic_DNA"/>
</dbReference>
<proteinExistence type="predicted"/>